<feature type="domain" description="YjiS-like" evidence="1">
    <location>
        <begin position="27"/>
        <end position="60"/>
    </location>
</feature>
<accession>A0A7W4QBN7</accession>
<evidence type="ECO:0000313" key="3">
    <source>
        <dbReference type="Proteomes" id="UP000542720"/>
    </source>
</evidence>
<keyword evidence="3" id="KW-1185">Reference proteome</keyword>
<dbReference type="Pfam" id="PF06568">
    <property type="entry name" value="YjiS-like"/>
    <property type="match status" value="1"/>
</dbReference>
<sequence>MERTLTTSKPAEFTSRRIPAAWPLRVIASLLLWNQRARTRRQLAQLDDRQLGDIGISTAERMEEVSKPFWR</sequence>
<organism evidence="2 3">
    <name type="scientific">Aquipseudomonas ullengensis</name>
    <dbReference type="NCBI Taxonomy" id="2759166"/>
    <lineage>
        <taxon>Bacteria</taxon>
        <taxon>Pseudomonadati</taxon>
        <taxon>Pseudomonadota</taxon>
        <taxon>Gammaproteobacteria</taxon>
        <taxon>Pseudomonadales</taxon>
        <taxon>Pseudomonadaceae</taxon>
        <taxon>Aquipseudomonas</taxon>
    </lineage>
</organism>
<dbReference type="Proteomes" id="UP000542720">
    <property type="component" value="Unassembled WGS sequence"/>
</dbReference>
<gene>
    <name evidence="2" type="ORF">H3H51_16705</name>
</gene>
<dbReference type="AlphaFoldDB" id="A0A7W4QBN7"/>
<protein>
    <submittedName>
        <fullName evidence="2">DUF1127 domain-containing protein</fullName>
    </submittedName>
</protein>
<name>A0A7W4QBN7_9GAMM</name>
<dbReference type="RefSeq" id="WP_183090193.1">
    <property type="nucleotide sequence ID" value="NZ_JACJUD010000005.1"/>
</dbReference>
<evidence type="ECO:0000313" key="2">
    <source>
        <dbReference type="EMBL" id="MBB2496665.1"/>
    </source>
</evidence>
<dbReference type="EMBL" id="JACJUD010000005">
    <property type="protein sequence ID" value="MBB2496665.1"/>
    <property type="molecule type" value="Genomic_DNA"/>
</dbReference>
<proteinExistence type="predicted"/>
<comment type="caution">
    <text evidence="2">The sequence shown here is derived from an EMBL/GenBank/DDBJ whole genome shotgun (WGS) entry which is preliminary data.</text>
</comment>
<reference evidence="2 3" key="1">
    <citation type="submission" date="2020-08" db="EMBL/GenBank/DDBJ databases">
        <authorList>
            <person name="Kim C.M."/>
        </authorList>
    </citation>
    <scope>NUCLEOTIDE SEQUENCE [LARGE SCALE GENOMIC DNA]</scope>
    <source>
        <strain evidence="2 3">UL070</strain>
    </source>
</reference>
<dbReference type="InterPro" id="IPR009506">
    <property type="entry name" value="YjiS-like"/>
</dbReference>
<evidence type="ECO:0000259" key="1">
    <source>
        <dbReference type="Pfam" id="PF06568"/>
    </source>
</evidence>